<gene>
    <name evidence="5" type="ORF">BE17_19940</name>
</gene>
<keyword evidence="2" id="KW-0378">Hydrolase</keyword>
<dbReference type="InterPro" id="IPR029069">
    <property type="entry name" value="HotDog_dom_sf"/>
</dbReference>
<dbReference type="PANTHER" id="PTHR21660">
    <property type="entry name" value="THIOESTERASE SUPERFAMILY MEMBER-RELATED"/>
    <property type="match status" value="1"/>
</dbReference>
<dbReference type="CDD" id="cd03443">
    <property type="entry name" value="PaaI_thioesterase"/>
    <property type="match status" value="2"/>
</dbReference>
<organism evidence="5 6">
    <name type="scientific">Sorangium cellulosum</name>
    <name type="common">Polyangium cellulosum</name>
    <dbReference type="NCBI Taxonomy" id="56"/>
    <lineage>
        <taxon>Bacteria</taxon>
        <taxon>Pseudomonadati</taxon>
        <taxon>Myxococcota</taxon>
        <taxon>Polyangia</taxon>
        <taxon>Polyangiales</taxon>
        <taxon>Polyangiaceae</taxon>
        <taxon>Sorangium</taxon>
    </lineage>
</organism>
<proteinExistence type="inferred from homology"/>
<dbReference type="EMBL" id="JEMB01000817">
    <property type="protein sequence ID" value="KYF93441.1"/>
    <property type="molecule type" value="Genomic_DNA"/>
</dbReference>
<name>A0A150SLW6_SORCE</name>
<dbReference type="InterPro" id="IPR006683">
    <property type="entry name" value="Thioestr_dom"/>
</dbReference>
<evidence type="ECO:0000256" key="3">
    <source>
        <dbReference type="SAM" id="MobiDB-lite"/>
    </source>
</evidence>
<feature type="domain" description="Thioesterase" evidence="4">
    <location>
        <begin position="43"/>
        <end position="117"/>
    </location>
</feature>
<dbReference type="InterPro" id="IPR003736">
    <property type="entry name" value="PAAI_dom"/>
</dbReference>
<evidence type="ECO:0000313" key="5">
    <source>
        <dbReference type="EMBL" id="KYF93441.1"/>
    </source>
</evidence>
<dbReference type="AlphaFoldDB" id="A0A150SLW6"/>
<comment type="caution">
    <text evidence="5">The sequence shown here is derived from an EMBL/GenBank/DDBJ whole genome shotgun (WGS) entry which is preliminary data.</text>
</comment>
<dbReference type="InterPro" id="IPR039298">
    <property type="entry name" value="ACOT13"/>
</dbReference>
<evidence type="ECO:0000256" key="1">
    <source>
        <dbReference type="ARBA" id="ARBA00008324"/>
    </source>
</evidence>
<evidence type="ECO:0000256" key="2">
    <source>
        <dbReference type="ARBA" id="ARBA00022801"/>
    </source>
</evidence>
<dbReference type="GO" id="GO:0047617">
    <property type="term" value="F:fatty acyl-CoA hydrolase activity"/>
    <property type="evidence" value="ECO:0007669"/>
    <property type="project" value="InterPro"/>
</dbReference>
<dbReference type="SUPFAM" id="SSF54637">
    <property type="entry name" value="Thioesterase/thiol ester dehydrase-isomerase"/>
    <property type="match status" value="2"/>
</dbReference>
<dbReference type="NCBIfam" id="TIGR00369">
    <property type="entry name" value="unchar_dom_1"/>
    <property type="match status" value="1"/>
</dbReference>
<sequence>MTENARTWFKDGSYPSDLGVRVESADEARSRLSLPYDERNTMFGLVHGGAVASLASISALAIARESPRGVAGPLRTAALHVGYVRAARKSLTVETRAVRRVRELGFFETLIDDVDGNPVAHASSTVSEGGSDSASADSPLPIPPSEGEGPFAAPSEDAGAADAEAIRAAMAASPFLSRRRLRLVGVRRGAVEMALDPAAANLDGDGAIHEGAVLTLIDAAGATCPWTVVPPSPGATGATIALNAHILGPLPGDGLVARAVVRARDARICWTSVTVVDSASRKVHALGTVVYRFADKNGP</sequence>
<comment type="similarity">
    <text evidence="1">Belongs to the thioesterase PaaI family.</text>
</comment>
<dbReference type="Proteomes" id="UP000075635">
    <property type="component" value="Unassembled WGS sequence"/>
</dbReference>
<protein>
    <recommendedName>
        <fullName evidence="4">Thioesterase domain-containing protein</fullName>
    </recommendedName>
</protein>
<accession>A0A150SLW6</accession>
<evidence type="ECO:0000313" key="6">
    <source>
        <dbReference type="Proteomes" id="UP000075635"/>
    </source>
</evidence>
<feature type="region of interest" description="Disordered" evidence="3">
    <location>
        <begin position="121"/>
        <end position="158"/>
    </location>
</feature>
<evidence type="ECO:0000259" key="4">
    <source>
        <dbReference type="Pfam" id="PF03061"/>
    </source>
</evidence>
<dbReference type="Pfam" id="PF03061">
    <property type="entry name" value="4HBT"/>
    <property type="match status" value="1"/>
</dbReference>
<reference evidence="5 6" key="1">
    <citation type="submission" date="2014-02" db="EMBL/GenBank/DDBJ databases">
        <title>The small core and large imbalanced accessory genome model reveals a collaborative survival strategy of Sorangium cellulosum strains in nature.</title>
        <authorList>
            <person name="Han K."/>
            <person name="Peng R."/>
            <person name="Blom J."/>
            <person name="Li Y.-Z."/>
        </authorList>
    </citation>
    <scope>NUCLEOTIDE SEQUENCE [LARGE SCALE GENOMIC DNA]</scope>
    <source>
        <strain evidence="5 6">So0011-07</strain>
    </source>
</reference>
<feature type="compositionally biased region" description="Low complexity" evidence="3">
    <location>
        <begin position="127"/>
        <end position="139"/>
    </location>
</feature>
<dbReference type="PANTHER" id="PTHR21660:SF1">
    <property type="entry name" value="ACYL-COENZYME A THIOESTERASE 13"/>
    <property type="match status" value="1"/>
</dbReference>
<dbReference type="Gene3D" id="3.10.129.10">
    <property type="entry name" value="Hotdog Thioesterase"/>
    <property type="match status" value="2"/>
</dbReference>